<dbReference type="EC" id="1.3.1.124" evidence="3"/>
<keyword evidence="1" id="KW-0521">NADP</keyword>
<organism evidence="6 7">
    <name type="scientific">Oidiodendron maius (strain Zn)</name>
    <dbReference type="NCBI Taxonomy" id="913774"/>
    <lineage>
        <taxon>Eukaryota</taxon>
        <taxon>Fungi</taxon>
        <taxon>Dikarya</taxon>
        <taxon>Ascomycota</taxon>
        <taxon>Pezizomycotina</taxon>
        <taxon>Leotiomycetes</taxon>
        <taxon>Leotiomycetes incertae sedis</taxon>
        <taxon>Myxotrichaceae</taxon>
        <taxon>Oidiodendron</taxon>
    </lineage>
</organism>
<evidence type="ECO:0000313" key="6">
    <source>
        <dbReference type="EMBL" id="KIN00779.1"/>
    </source>
</evidence>
<dbReference type="GO" id="GO:0005777">
    <property type="term" value="C:peroxisome"/>
    <property type="evidence" value="ECO:0007669"/>
    <property type="project" value="TreeGrafter"/>
</dbReference>
<protein>
    <recommendedName>
        <fullName evidence="3">2,4-dienoyl-CoA reductase [(3E)-enoyl-CoA-producing]</fullName>
        <ecNumber evidence="3">1.3.1.124</ecNumber>
    </recommendedName>
</protein>
<dbReference type="PANTHER" id="PTHR43296:SF2">
    <property type="entry name" value="PEROXISOMAL 2,4-DIENOYL-COA REDUCTASE [(3E)-ENOYL-COA-PRODUCING]"/>
    <property type="match status" value="1"/>
</dbReference>
<keyword evidence="2" id="KW-0560">Oxidoreductase</keyword>
<comment type="catalytic activity">
    <reaction evidence="4">
        <text>a (2E,4E)-dienoyl-CoA + NADPH + H(+) = a 4,5-saturated-(3E)-enoyl-CoA + NADP(+)</text>
        <dbReference type="Rhea" id="RHEA:45912"/>
        <dbReference type="ChEBI" id="CHEBI:15378"/>
        <dbReference type="ChEBI" id="CHEBI:57783"/>
        <dbReference type="ChEBI" id="CHEBI:58349"/>
        <dbReference type="ChEBI" id="CHEBI:85101"/>
        <dbReference type="ChEBI" id="CHEBI:85493"/>
        <dbReference type="EC" id="1.3.1.124"/>
    </reaction>
</comment>
<keyword evidence="7" id="KW-1185">Reference proteome</keyword>
<dbReference type="HOGENOM" id="CLU_010194_1_2_1"/>
<sequence length="316" mass="33255">MPIPKSEYLSDVWKDGLFKNKVVFCTGGAGSVCSAQVRALVHLGADACIVGRNIEKTELVAKDIAMARPGSIVIGIGAIDVRNFSSLKGAVDRCVKQLGGIDFVIAGAAGNFLASINQLSVNAFKSVIDIDIIGSYHTLKATIPYLTESAANHRTNLETLTPSPRGTGGRIIFISAPIHFTGIPFQTHVATAKAGVDALSNNVALEFGPVGVTSNIITPGPMANTEGVERLVRSSEMADIARKQPLGRLGSVRDIADATVYLFSNAGSYVTGQTLVVDGASWRMPQAIIGGSLQYPEFLLSGNGIPDVKGKRMSEL</sequence>
<dbReference type="FunCoup" id="A0A0C3CP50">
    <property type="interactions" value="286"/>
</dbReference>
<comment type="catalytic activity">
    <reaction evidence="5">
        <text>a (2E,4Z)-dienoyl-CoA + NADPH + H(+) = a 4,5-saturated-(3E)-enoyl-CoA + NADP(+)</text>
        <dbReference type="Rhea" id="RHEA:61892"/>
        <dbReference type="ChEBI" id="CHEBI:15378"/>
        <dbReference type="ChEBI" id="CHEBI:57783"/>
        <dbReference type="ChEBI" id="CHEBI:58349"/>
        <dbReference type="ChEBI" id="CHEBI:85099"/>
        <dbReference type="ChEBI" id="CHEBI:85493"/>
        <dbReference type="EC" id="1.3.1.124"/>
    </reaction>
</comment>
<reference evidence="6 7" key="1">
    <citation type="submission" date="2014-04" db="EMBL/GenBank/DDBJ databases">
        <authorList>
            <consortium name="DOE Joint Genome Institute"/>
            <person name="Kuo A."/>
            <person name="Martino E."/>
            <person name="Perotto S."/>
            <person name="Kohler A."/>
            <person name="Nagy L.G."/>
            <person name="Floudas D."/>
            <person name="Copeland A."/>
            <person name="Barry K.W."/>
            <person name="Cichocki N."/>
            <person name="Veneault-Fourrey C."/>
            <person name="LaButti K."/>
            <person name="Lindquist E.A."/>
            <person name="Lipzen A."/>
            <person name="Lundell T."/>
            <person name="Morin E."/>
            <person name="Murat C."/>
            <person name="Sun H."/>
            <person name="Tunlid A."/>
            <person name="Henrissat B."/>
            <person name="Grigoriev I.V."/>
            <person name="Hibbett D.S."/>
            <person name="Martin F."/>
            <person name="Nordberg H.P."/>
            <person name="Cantor M.N."/>
            <person name="Hua S.X."/>
        </authorList>
    </citation>
    <scope>NUCLEOTIDE SEQUENCE [LARGE SCALE GENOMIC DNA]</scope>
    <source>
        <strain evidence="6 7">Zn</strain>
    </source>
</reference>
<evidence type="ECO:0000256" key="5">
    <source>
        <dbReference type="ARBA" id="ARBA00048340"/>
    </source>
</evidence>
<proteinExistence type="predicted"/>
<dbReference type="AlphaFoldDB" id="A0A0C3CP50"/>
<dbReference type="GO" id="GO:0008670">
    <property type="term" value="F:2,4-dienoyl-CoA reductase (NADPH) activity"/>
    <property type="evidence" value="ECO:0007669"/>
    <property type="project" value="InterPro"/>
</dbReference>
<dbReference type="PRINTS" id="PR00081">
    <property type="entry name" value="GDHRDH"/>
</dbReference>
<gene>
    <name evidence="6" type="ORF">OIDMADRAFT_124458</name>
</gene>
<dbReference type="Pfam" id="PF13561">
    <property type="entry name" value="adh_short_C2"/>
    <property type="match status" value="1"/>
</dbReference>
<dbReference type="STRING" id="913774.A0A0C3CP50"/>
<name>A0A0C3CP50_OIDMZ</name>
<dbReference type="Gene3D" id="3.40.50.720">
    <property type="entry name" value="NAD(P)-binding Rossmann-like Domain"/>
    <property type="match status" value="1"/>
</dbReference>
<evidence type="ECO:0000313" key="7">
    <source>
        <dbReference type="Proteomes" id="UP000054321"/>
    </source>
</evidence>
<dbReference type="InterPro" id="IPR045017">
    <property type="entry name" value="DECR2-like"/>
</dbReference>
<dbReference type="InterPro" id="IPR036291">
    <property type="entry name" value="NAD(P)-bd_dom_sf"/>
</dbReference>
<evidence type="ECO:0000256" key="4">
    <source>
        <dbReference type="ARBA" id="ARBA00048009"/>
    </source>
</evidence>
<dbReference type="Proteomes" id="UP000054321">
    <property type="component" value="Unassembled WGS sequence"/>
</dbReference>
<reference evidence="7" key="2">
    <citation type="submission" date="2015-01" db="EMBL/GenBank/DDBJ databases">
        <title>Evolutionary Origins and Diversification of the Mycorrhizal Mutualists.</title>
        <authorList>
            <consortium name="DOE Joint Genome Institute"/>
            <consortium name="Mycorrhizal Genomics Consortium"/>
            <person name="Kohler A."/>
            <person name="Kuo A."/>
            <person name="Nagy L.G."/>
            <person name="Floudas D."/>
            <person name="Copeland A."/>
            <person name="Barry K.W."/>
            <person name="Cichocki N."/>
            <person name="Veneault-Fourrey C."/>
            <person name="LaButti K."/>
            <person name="Lindquist E.A."/>
            <person name="Lipzen A."/>
            <person name="Lundell T."/>
            <person name="Morin E."/>
            <person name="Murat C."/>
            <person name="Riley R."/>
            <person name="Ohm R."/>
            <person name="Sun H."/>
            <person name="Tunlid A."/>
            <person name="Henrissat B."/>
            <person name="Grigoriev I.V."/>
            <person name="Hibbett D.S."/>
            <person name="Martin F."/>
        </authorList>
    </citation>
    <scope>NUCLEOTIDE SEQUENCE [LARGE SCALE GENOMIC DNA]</scope>
    <source>
        <strain evidence="7">Zn</strain>
    </source>
</reference>
<dbReference type="InterPro" id="IPR002347">
    <property type="entry name" value="SDR_fam"/>
</dbReference>
<dbReference type="SUPFAM" id="SSF51735">
    <property type="entry name" value="NAD(P)-binding Rossmann-fold domains"/>
    <property type="match status" value="1"/>
</dbReference>
<dbReference type="InParanoid" id="A0A0C3CP50"/>
<accession>A0A0C3CP50</accession>
<dbReference type="GO" id="GO:0009062">
    <property type="term" value="P:fatty acid catabolic process"/>
    <property type="evidence" value="ECO:0007669"/>
    <property type="project" value="InterPro"/>
</dbReference>
<dbReference type="PANTHER" id="PTHR43296">
    <property type="entry name" value="PEROXISOMAL 2,4-DIENOYL-COA REDUCTASE"/>
    <property type="match status" value="1"/>
</dbReference>
<dbReference type="OrthoDB" id="2136131at2759"/>
<evidence type="ECO:0000256" key="2">
    <source>
        <dbReference type="ARBA" id="ARBA00023002"/>
    </source>
</evidence>
<evidence type="ECO:0000256" key="3">
    <source>
        <dbReference type="ARBA" id="ARBA00026117"/>
    </source>
</evidence>
<evidence type="ECO:0000256" key="1">
    <source>
        <dbReference type="ARBA" id="ARBA00022857"/>
    </source>
</evidence>
<dbReference type="EMBL" id="KN832877">
    <property type="protein sequence ID" value="KIN00779.1"/>
    <property type="molecule type" value="Genomic_DNA"/>
</dbReference>